<reference evidence="3 4" key="1">
    <citation type="submission" date="2020-11" db="EMBL/GenBank/DDBJ databases">
        <authorList>
            <person name="Wallbank WR R."/>
            <person name="Pardo Diaz C."/>
            <person name="Kozak K."/>
            <person name="Martin S."/>
            <person name="Jiggins C."/>
            <person name="Moest M."/>
            <person name="Warren A I."/>
            <person name="Generalovic N T."/>
            <person name="Byers J.R.P. K."/>
            <person name="Montejo-Kovacevich G."/>
            <person name="Yen C E."/>
        </authorList>
    </citation>
    <scope>NUCLEOTIDE SEQUENCE [LARGE SCALE GENOMIC DNA]</scope>
</reference>
<evidence type="ECO:0000313" key="4">
    <source>
        <dbReference type="Proteomes" id="UP000594454"/>
    </source>
</evidence>
<gene>
    <name evidence="3" type="ORF">HERILL_LOCUS12188</name>
</gene>
<dbReference type="InParanoid" id="A0A7R8UYU9"/>
<comment type="similarity">
    <text evidence="1">Belongs to the complex I NDUFA12 subunit family.</text>
</comment>
<dbReference type="PANTHER" id="PTHR32470">
    <property type="entry name" value="ADH DEHYDROGENASE [UBIQUINONE] 1 ALPHA SUBCOMPLEX ASSEMBLY FACTOR 2"/>
    <property type="match status" value="1"/>
</dbReference>
<dbReference type="PANTHER" id="PTHR32470:SF2">
    <property type="entry name" value="NADH DEHYDROGENASE [UBIQUINONE] 1 ALPHA SUBCOMPLEX ASSEMBLY FACTOR 2"/>
    <property type="match status" value="1"/>
</dbReference>
<organism evidence="3 4">
    <name type="scientific">Hermetia illucens</name>
    <name type="common">Black soldier fly</name>
    <dbReference type="NCBI Taxonomy" id="343691"/>
    <lineage>
        <taxon>Eukaryota</taxon>
        <taxon>Metazoa</taxon>
        <taxon>Ecdysozoa</taxon>
        <taxon>Arthropoda</taxon>
        <taxon>Hexapoda</taxon>
        <taxon>Insecta</taxon>
        <taxon>Pterygota</taxon>
        <taxon>Neoptera</taxon>
        <taxon>Endopterygota</taxon>
        <taxon>Diptera</taxon>
        <taxon>Brachycera</taxon>
        <taxon>Stratiomyomorpha</taxon>
        <taxon>Stratiomyidae</taxon>
        <taxon>Hermetiinae</taxon>
        <taxon>Hermetia</taxon>
    </lineage>
</organism>
<keyword evidence="4" id="KW-1185">Reference proteome</keyword>
<accession>A0A7R8UYU9</accession>
<evidence type="ECO:0008006" key="5">
    <source>
        <dbReference type="Google" id="ProtNLM"/>
    </source>
</evidence>
<dbReference type="GO" id="GO:0005739">
    <property type="term" value="C:mitochondrion"/>
    <property type="evidence" value="ECO:0007669"/>
    <property type="project" value="TreeGrafter"/>
</dbReference>
<dbReference type="GO" id="GO:0032981">
    <property type="term" value="P:mitochondrial respiratory chain complex I assembly"/>
    <property type="evidence" value="ECO:0007669"/>
    <property type="project" value="TreeGrafter"/>
</dbReference>
<dbReference type="OMA" id="FIWRNFL"/>
<dbReference type="InterPro" id="IPR007763">
    <property type="entry name" value="NDUFA12"/>
</dbReference>
<dbReference type="FunCoup" id="A0A7R8UYU9">
    <property type="interactions" value="1255"/>
</dbReference>
<dbReference type="EMBL" id="LR899012">
    <property type="protein sequence ID" value="CAD7089655.1"/>
    <property type="molecule type" value="Genomic_DNA"/>
</dbReference>
<dbReference type="Proteomes" id="UP000594454">
    <property type="component" value="Chromosome 4"/>
</dbReference>
<evidence type="ECO:0000313" key="3">
    <source>
        <dbReference type="EMBL" id="CAD7089655.1"/>
    </source>
</evidence>
<feature type="region of interest" description="Disordered" evidence="2">
    <location>
        <begin position="108"/>
        <end position="149"/>
    </location>
</feature>
<evidence type="ECO:0000256" key="1">
    <source>
        <dbReference type="ARBA" id="ARBA00007355"/>
    </source>
</evidence>
<proteinExistence type="inferred from homology"/>
<dbReference type="Pfam" id="PF05071">
    <property type="entry name" value="NDUFA12"/>
    <property type="match status" value="1"/>
</dbReference>
<dbReference type="AlphaFoldDB" id="A0A7R8UYU9"/>
<dbReference type="OrthoDB" id="10255576at2759"/>
<dbReference type="InterPro" id="IPR052618">
    <property type="entry name" value="ComplexI_NDUFA12"/>
</dbReference>
<name>A0A7R8UYU9_HERIL</name>
<feature type="compositionally biased region" description="Basic and acidic residues" evidence="2">
    <location>
        <begin position="136"/>
        <end position="149"/>
    </location>
</feature>
<sequence>MQKPPQRDIIKIIFQNFINSLKPRQIRGNYIGEDYFGNKYYEIPANPSIGKRKPSRWFEPAEKNAFDQELTAEWEAWLRGRRNDPPTREELVRNLQIIEMKKRNAAELEQKYGKPSGQEELPREQKGLASFPQYEEYEKIPGKDPKIKS</sequence>
<protein>
    <recommendedName>
        <fullName evidence="5">NADH dehydrogenase [ubiquinone] 1 alpha subcomplex assembly factor 2</fullName>
    </recommendedName>
</protein>
<evidence type="ECO:0000256" key="2">
    <source>
        <dbReference type="SAM" id="MobiDB-lite"/>
    </source>
</evidence>
<dbReference type="GO" id="GO:0045271">
    <property type="term" value="C:respiratory chain complex I"/>
    <property type="evidence" value="ECO:0007669"/>
    <property type="project" value="InterPro"/>
</dbReference>